<comment type="caution">
    <text evidence="1">The sequence shown here is derived from an EMBL/GenBank/DDBJ whole genome shotgun (WGS) entry which is preliminary data.</text>
</comment>
<sequence>MVSEASREREREREREAGDERDVAALCDFGKGGILGREKNTCTPTGMAHFQLPSEILVITKIKTSK</sequence>
<gene>
    <name evidence="1" type="ORF">RHMOL_Rhmol03G0087000</name>
</gene>
<accession>A0ACC0PC08</accession>
<reference evidence="1" key="1">
    <citation type="submission" date="2022-02" db="EMBL/GenBank/DDBJ databases">
        <title>Plant Genome Project.</title>
        <authorList>
            <person name="Zhang R.-G."/>
        </authorList>
    </citation>
    <scope>NUCLEOTIDE SEQUENCE</scope>
    <source>
        <strain evidence="1">AT1</strain>
    </source>
</reference>
<protein>
    <submittedName>
        <fullName evidence="1">Uncharacterized protein</fullName>
    </submittedName>
</protein>
<organism evidence="1 2">
    <name type="scientific">Rhododendron molle</name>
    <name type="common">Chinese azalea</name>
    <name type="synonym">Azalea mollis</name>
    <dbReference type="NCBI Taxonomy" id="49168"/>
    <lineage>
        <taxon>Eukaryota</taxon>
        <taxon>Viridiplantae</taxon>
        <taxon>Streptophyta</taxon>
        <taxon>Embryophyta</taxon>
        <taxon>Tracheophyta</taxon>
        <taxon>Spermatophyta</taxon>
        <taxon>Magnoliopsida</taxon>
        <taxon>eudicotyledons</taxon>
        <taxon>Gunneridae</taxon>
        <taxon>Pentapetalae</taxon>
        <taxon>asterids</taxon>
        <taxon>Ericales</taxon>
        <taxon>Ericaceae</taxon>
        <taxon>Ericoideae</taxon>
        <taxon>Rhodoreae</taxon>
        <taxon>Rhododendron</taxon>
    </lineage>
</organism>
<proteinExistence type="predicted"/>
<evidence type="ECO:0000313" key="1">
    <source>
        <dbReference type="EMBL" id="KAI8563096.1"/>
    </source>
</evidence>
<keyword evidence="2" id="KW-1185">Reference proteome</keyword>
<name>A0ACC0PC08_RHOML</name>
<dbReference type="Proteomes" id="UP001062846">
    <property type="component" value="Chromosome 3"/>
</dbReference>
<dbReference type="EMBL" id="CM046390">
    <property type="protein sequence ID" value="KAI8563096.1"/>
    <property type="molecule type" value="Genomic_DNA"/>
</dbReference>
<evidence type="ECO:0000313" key="2">
    <source>
        <dbReference type="Proteomes" id="UP001062846"/>
    </source>
</evidence>